<keyword evidence="2" id="KW-0285">Flavoprotein</keyword>
<accession>A0A6A6NMY6</accession>
<keyword evidence="5" id="KW-0560">Oxidoreductase</keyword>
<protein>
    <submittedName>
        <fullName evidence="8">NADH-dependent flavin oxidoreductase</fullName>
    </submittedName>
</protein>
<evidence type="ECO:0000313" key="9">
    <source>
        <dbReference type="Proteomes" id="UP000799766"/>
    </source>
</evidence>
<evidence type="ECO:0000259" key="7">
    <source>
        <dbReference type="Pfam" id="PF00724"/>
    </source>
</evidence>
<dbReference type="GO" id="GO:0010181">
    <property type="term" value="F:FMN binding"/>
    <property type="evidence" value="ECO:0007669"/>
    <property type="project" value="InterPro"/>
</dbReference>
<feature type="domain" description="NADH:flavin oxidoreductase/NADH oxidase N-terminal" evidence="7">
    <location>
        <begin position="29"/>
        <end position="372"/>
    </location>
</feature>
<evidence type="ECO:0000256" key="5">
    <source>
        <dbReference type="ARBA" id="ARBA00023002"/>
    </source>
</evidence>
<dbReference type="AlphaFoldDB" id="A0A6A6NMY6"/>
<dbReference type="EMBL" id="MU001703">
    <property type="protein sequence ID" value="KAF2452827.1"/>
    <property type="molecule type" value="Genomic_DNA"/>
</dbReference>
<keyword evidence="9" id="KW-1185">Reference proteome</keyword>
<keyword evidence="3" id="KW-0288">FMN</keyword>
<dbReference type="InterPro" id="IPR044152">
    <property type="entry name" value="YqjM-like"/>
</dbReference>
<dbReference type="Pfam" id="PF00724">
    <property type="entry name" value="Oxidored_FMN"/>
    <property type="match status" value="1"/>
</dbReference>
<keyword evidence="4" id="KW-0521">NADP</keyword>
<evidence type="ECO:0000256" key="4">
    <source>
        <dbReference type="ARBA" id="ARBA00022857"/>
    </source>
</evidence>
<dbReference type="Gene3D" id="3.20.20.70">
    <property type="entry name" value="Aldolase class I"/>
    <property type="match status" value="1"/>
</dbReference>
<dbReference type="CDD" id="cd02932">
    <property type="entry name" value="OYE_YqiM_FMN"/>
    <property type="match status" value="1"/>
</dbReference>
<evidence type="ECO:0000256" key="1">
    <source>
        <dbReference type="ARBA" id="ARBA00001917"/>
    </source>
</evidence>
<name>A0A6A6NMY6_9PEZI</name>
<evidence type="ECO:0000256" key="3">
    <source>
        <dbReference type="ARBA" id="ARBA00022643"/>
    </source>
</evidence>
<comment type="cofactor">
    <cofactor evidence="1">
        <name>FMN</name>
        <dbReference type="ChEBI" id="CHEBI:58210"/>
    </cofactor>
</comment>
<dbReference type="PANTHER" id="PTHR43303:SF4">
    <property type="entry name" value="NADPH DEHYDROGENASE C23G7.10C-RELATED"/>
    <property type="match status" value="1"/>
</dbReference>
<dbReference type="InterPro" id="IPR001155">
    <property type="entry name" value="OxRdtase_FMN_N"/>
</dbReference>
<feature type="region of interest" description="Disordered" evidence="6">
    <location>
        <begin position="1"/>
        <end position="27"/>
    </location>
</feature>
<gene>
    <name evidence="8" type="ORF">BDY21DRAFT_367502</name>
</gene>
<evidence type="ECO:0000256" key="6">
    <source>
        <dbReference type="SAM" id="MobiDB-lite"/>
    </source>
</evidence>
<dbReference type="Proteomes" id="UP000799766">
    <property type="component" value="Unassembled WGS sequence"/>
</dbReference>
<dbReference type="GO" id="GO:0050661">
    <property type="term" value="F:NADP binding"/>
    <property type="evidence" value="ECO:0007669"/>
    <property type="project" value="InterPro"/>
</dbReference>
<reference evidence="8" key="1">
    <citation type="journal article" date="2020" name="Stud. Mycol.">
        <title>101 Dothideomycetes genomes: a test case for predicting lifestyles and emergence of pathogens.</title>
        <authorList>
            <person name="Haridas S."/>
            <person name="Albert R."/>
            <person name="Binder M."/>
            <person name="Bloem J."/>
            <person name="Labutti K."/>
            <person name="Salamov A."/>
            <person name="Andreopoulos B."/>
            <person name="Baker S."/>
            <person name="Barry K."/>
            <person name="Bills G."/>
            <person name="Bluhm B."/>
            <person name="Cannon C."/>
            <person name="Castanera R."/>
            <person name="Culley D."/>
            <person name="Daum C."/>
            <person name="Ezra D."/>
            <person name="Gonzalez J."/>
            <person name="Henrissat B."/>
            <person name="Kuo A."/>
            <person name="Liang C."/>
            <person name="Lipzen A."/>
            <person name="Lutzoni F."/>
            <person name="Magnuson J."/>
            <person name="Mondo S."/>
            <person name="Nolan M."/>
            <person name="Ohm R."/>
            <person name="Pangilinan J."/>
            <person name="Park H.-J."/>
            <person name="Ramirez L."/>
            <person name="Alfaro M."/>
            <person name="Sun H."/>
            <person name="Tritt A."/>
            <person name="Yoshinaga Y."/>
            <person name="Zwiers L.-H."/>
            <person name="Turgeon B."/>
            <person name="Goodwin S."/>
            <person name="Spatafora J."/>
            <person name="Crous P."/>
            <person name="Grigoriev I."/>
        </authorList>
    </citation>
    <scope>NUCLEOTIDE SEQUENCE</scope>
    <source>
        <strain evidence="8">ATCC 16933</strain>
    </source>
</reference>
<dbReference type="OrthoDB" id="72788at2759"/>
<dbReference type="PANTHER" id="PTHR43303">
    <property type="entry name" value="NADPH DEHYDROGENASE C23G7.10C-RELATED"/>
    <property type="match status" value="1"/>
</dbReference>
<evidence type="ECO:0000256" key="2">
    <source>
        <dbReference type="ARBA" id="ARBA00022630"/>
    </source>
</evidence>
<evidence type="ECO:0000313" key="8">
    <source>
        <dbReference type="EMBL" id="KAF2452827.1"/>
    </source>
</evidence>
<sequence>MKTSYYTPGQIPPAGTATDPQPNGKPIPKVFRPLKLRDVTLPNRMIVSPMCQYSAEDGHLTMWHKAHLGGIFTRGPGLTIIEATAVQANGRITPEDSGLWKDSQIQPLREIVEFAHSQGKKIGIQLGHAGRKASTVAPWLNAGTAAPAEFGGWPDDVMGPTTEPFAAGYPTPRAMTAADISAFKASFVAAVGRAIAAGFDAIEVHAAHGYLLHAFCSPAVNTRADAYGGSFENRVRLLLETAELARGAMPEGMPLLVRISATDWLEEAAGIEGWTLEDSIRLAPLLGERGVDLLDVSTGGAHTLQHPHTGPAYQAPFALKIKEAIGDKMMVTSVGVITEGKQAEELMEKGLDGVMVGRAFLKNPGLLFSWADELDADVQMPNQIRWAFKGRGGKKLKN</sequence>
<dbReference type="InterPro" id="IPR013785">
    <property type="entry name" value="Aldolase_TIM"/>
</dbReference>
<organism evidence="8 9">
    <name type="scientific">Lineolata rhizophorae</name>
    <dbReference type="NCBI Taxonomy" id="578093"/>
    <lineage>
        <taxon>Eukaryota</taxon>
        <taxon>Fungi</taxon>
        <taxon>Dikarya</taxon>
        <taxon>Ascomycota</taxon>
        <taxon>Pezizomycotina</taxon>
        <taxon>Dothideomycetes</taxon>
        <taxon>Dothideomycetes incertae sedis</taxon>
        <taxon>Lineolatales</taxon>
        <taxon>Lineolataceae</taxon>
        <taxon>Lineolata</taxon>
    </lineage>
</organism>
<dbReference type="GO" id="GO:0003959">
    <property type="term" value="F:NADPH dehydrogenase activity"/>
    <property type="evidence" value="ECO:0007669"/>
    <property type="project" value="InterPro"/>
</dbReference>
<proteinExistence type="predicted"/>
<dbReference type="SUPFAM" id="SSF51395">
    <property type="entry name" value="FMN-linked oxidoreductases"/>
    <property type="match status" value="1"/>
</dbReference>